<proteinExistence type="inferred from homology"/>
<comment type="cofactor">
    <cofactor evidence="1">
        <name>Zn(2+)</name>
        <dbReference type="ChEBI" id="CHEBI:29105"/>
    </cofactor>
    <text evidence="1">Binds 2 Zn(2+) ions per subunit.</text>
</comment>
<dbReference type="InterPro" id="IPR011059">
    <property type="entry name" value="Metal-dep_hydrolase_composite"/>
</dbReference>
<dbReference type="InterPro" id="IPR010229">
    <property type="entry name" value="Pept_M38_dipep"/>
</dbReference>
<dbReference type="PANTHER" id="PTHR11647:SF1">
    <property type="entry name" value="COLLAPSIN RESPONSE MEDIATOR PROTEIN"/>
    <property type="match status" value="1"/>
</dbReference>
<dbReference type="Proteomes" id="UP001230005">
    <property type="component" value="Unassembled WGS sequence"/>
</dbReference>
<dbReference type="InterPro" id="IPR032466">
    <property type="entry name" value="Metal_Hydrolase"/>
</dbReference>
<gene>
    <name evidence="3" type="ORF">J2S74_003971</name>
</gene>
<comment type="function">
    <text evidence="1">Catalyzes the hydrolytic cleavage of a subset of L-isoaspartyl (L-beta-aspartyl) dipeptides. Used to degrade proteins damaged by L-isoaspartyl residues formation.</text>
</comment>
<protein>
    <recommendedName>
        <fullName evidence="1">Isoaspartyl dipeptidase</fullName>
        <ecNumber evidence="1">3.4.19.-</ecNumber>
    </recommendedName>
</protein>
<dbReference type="PIRSF" id="PIRSF001238">
    <property type="entry name" value="IadA"/>
    <property type="match status" value="1"/>
</dbReference>
<dbReference type="EMBL" id="JAUSUG010000017">
    <property type="protein sequence ID" value="MDQ0256551.1"/>
    <property type="molecule type" value="Genomic_DNA"/>
</dbReference>
<keyword evidence="4" id="KW-1185">Reference proteome</keyword>
<organism evidence="3 4">
    <name type="scientific">Evansella vedderi</name>
    <dbReference type="NCBI Taxonomy" id="38282"/>
    <lineage>
        <taxon>Bacteria</taxon>
        <taxon>Bacillati</taxon>
        <taxon>Bacillota</taxon>
        <taxon>Bacilli</taxon>
        <taxon>Bacillales</taxon>
        <taxon>Bacillaceae</taxon>
        <taxon>Evansella</taxon>
    </lineage>
</organism>
<evidence type="ECO:0000313" key="3">
    <source>
        <dbReference type="EMBL" id="MDQ0256551.1"/>
    </source>
</evidence>
<name>A0ABT9ZZ85_9BACI</name>
<dbReference type="GO" id="GO:0016787">
    <property type="term" value="F:hydrolase activity"/>
    <property type="evidence" value="ECO:0007669"/>
    <property type="project" value="UniProtKB-KW"/>
</dbReference>
<dbReference type="InterPro" id="IPR006680">
    <property type="entry name" value="Amidohydro-rel"/>
</dbReference>
<keyword evidence="1 3" id="KW-0378">Hydrolase</keyword>
<dbReference type="InterPro" id="IPR050378">
    <property type="entry name" value="Metallo-dep_Hydrolases_sf"/>
</dbReference>
<comment type="caution">
    <text evidence="3">The sequence shown here is derived from an EMBL/GenBank/DDBJ whole genome shotgun (WGS) entry which is preliminary data.</text>
</comment>
<evidence type="ECO:0000256" key="1">
    <source>
        <dbReference type="PIRNR" id="PIRNR001238"/>
    </source>
</evidence>
<keyword evidence="1" id="KW-0479">Metal-binding</keyword>
<dbReference type="EC" id="3.4.19.-" evidence="1"/>
<keyword evidence="1" id="KW-0862">Zinc</keyword>
<reference evidence="3 4" key="1">
    <citation type="submission" date="2023-07" db="EMBL/GenBank/DDBJ databases">
        <title>Genomic Encyclopedia of Type Strains, Phase IV (KMG-IV): sequencing the most valuable type-strain genomes for metagenomic binning, comparative biology and taxonomic classification.</title>
        <authorList>
            <person name="Goeker M."/>
        </authorList>
    </citation>
    <scope>NUCLEOTIDE SEQUENCE [LARGE SCALE GENOMIC DNA]</scope>
    <source>
        <strain evidence="3 4">DSM 9768</strain>
    </source>
</reference>
<keyword evidence="1" id="KW-0645">Protease</keyword>
<dbReference type="SUPFAM" id="SSF51556">
    <property type="entry name" value="Metallo-dependent hydrolases"/>
    <property type="match status" value="1"/>
</dbReference>
<accession>A0ABT9ZZ85</accession>
<comment type="subcellular location">
    <subcellularLocation>
        <location evidence="1">Cytoplasm</location>
    </subcellularLocation>
</comment>
<evidence type="ECO:0000259" key="2">
    <source>
        <dbReference type="Pfam" id="PF01979"/>
    </source>
</evidence>
<dbReference type="NCBIfam" id="TIGR01975">
    <property type="entry name" value="isoAsp_dipep"/>
    <property type="match status" value="1"/>
</dbReference>
<dbReference type="Gene3D" id="3.20.20.140">
    <property type="entry name" value="Metal-dependent hydrolases"/>
    <property type="match status" value="1"/>
</dbReference>
<dbReference type="Pfam" id="PF01979">
    <property type="entry name" value="Amidohydro_1"/>
    <property type="match status" value="1"/>
</dbReference>
<comment type="PTM">
    <text evidence="1">Carboxylation allows a single lysine to coordinate two zinc ions.</text>
</comment>
<comment type="similarity">
    <text evidence="1">Belongs to the peptidase M38 family.</text>
</comment>
<dbReference type="SUPFAM" id="SSF51338">
    <property type="entry name" value="Composite domain of metallo-dependent hydrolases"/>
    <property type="match status" value="1"/>
</dbReference>
<dbReference type="PANTHER" id="PTHR11647">
    <property type="entry name" value="HYDRANTOINASE/DIHYDROPYRIMIDINASE FAMILY MEMBER"/>
    <property type="match status" value="1"/>
</dbReference>
<keyword evidence="1" id="KW-0482">Metalloprotease</keyword>
<sequence length="387" mass="41188">MIKLIMNGEIYAPDYLGRKDILITDGRIAAVSDHIPTDGLSQYVEVIDASEKYIIPGLIDGHVHITGGGGEGSFKTRTPELQLSDCIKGGITTVVGVLGTDGSARTMSNLIAKAKGLTEEGITCFCVSGNYHVPVKTLTGSVETDIMFIQEVIGAGEIAISDHRSSQPSKEEISRLASEARIGGLLSGKGGAVIVHVGDGEEKLALIEEIAATTDIPLQQFITTHINRTYDLLEAGIAFAKNGGFIDFTTSSIREEHDLSSSRALKKMLEAEVPIEQISFTSDGQGSLPKFNEKGEFVGLGVGKVTSLFAEVRKAIINEGVPIGTAIKVATSNPADMLKFSQKGRISEGKDADMVFLNKADLTIESVLAKGSFLMKNKSPLVKGTFE</sequence>
<evidence type="ECO:0000313" key="4">
    <source>
        <dbReference type="Proteomes" id="UP001230005"/>
    </source>
</evidence>
<dbReference type="Gene3D" id="2.30.40.10">
    <property type="entry name" value="Urease, subunit C, domain 1"/>
    <property type="match status" value="1"/>
</dbReference>
<dbReference type="RefSeq" id="WP_307328847.1">
    <property type="nucleotide sequence ID" value="NZ_JAUSUG010000017.1"/>
</dbReference>
<feature type="domain" description="Amidohydrolase-related" evidence="2">
    <location>
        <begin position="53"/>
        <end position="371"/>
    </location>
</feature>